<dbReference type="Gramene" id="OB03G35630.1">
    <property type="protein sequence ID" value="OB03G35630.1"/>
    <property type="gene ID" value="OB03G35630"/>
</dbReference>
<dbReference type="GO" id="GO:0003677">
    <property type="term" value="F:DNA binding"/>
    <property type="evidence" value="ECO:0007669"/>
    <property type="project" value="UniProtKB-KW"/>
</dbReference>
<gene>
    <name evidence="5" type="primary">LOC107303954</name>
</gene>
<evidence type="ECO:0000256" key="3">
    <source>
        <dbReference type="ARBA" id="ARBA00023163"/>
    </source>
</evidence>
<dbReference type="OMA" id="MNNDEAM"/>
<keyword evidence="3" id="KW-0804">Transcription</keyword>
<proteinExistence type="predicted"/>
<dbReference type="Gene3D" id="1.10.10.60">
    <property type="entry name" value="Homeodomain-like"/>
    <property type="match status" value="1"/>
</dbReference>
<name>J3LR87_ORYBR</name>
<evidence type="ECO:0008006" key="7">
    <source>
        <dbReference type="Google" id="ProtNLM"/>
    </source>
</evidence>
<dbReference type="STRING" id="4533.J3LR87"/>
<dbReference type="SUPFAM" id="SSF46689">
    <property type="entry name" value="Homeodomain-like"/>
    <property type="match status" value="1"/>
</dbReference>
<dbReference type="eggNOG" id="ENOG502R7Y8">
    <property type="taxonomic scope" value="Eukaryota"/>
</dbReference>
<sequence>MSNSKPAQDDDASYMSSILASRIIWAMQATRSYLRWSDDLHKIFVEAVAFQGGPYEAKPTAVKETMQTMGVTGITTQNIKSHLQKYRESFNSGAGSLQDHDVQGTISPSKEALDLTSEMVRDNDAILAEMEMVNNMLMDDNIEVVETNISVDDMQDLMNEIMLIEHNDTGIISESALDEYMDDLAGYAFDLMDSTT</sequence>
<dbReference type="GeneID" id="107303954"/>
<keyword evidence="4" id="KW-0539">Nucleus</keyword>
<dbReference type="GO" id="GO:0003700">
    <property type="term" value="F:DNA-binding transcription factor activity"/>
    <property type="evidence" value="ECO:0007669"/>
    <property type="project" value="InterPro"/>
</dbReference>
<dbReference type="Proteomes" id="UP000006038">
    <property type="component" value="Chromosome 3"/>
</dbReference>
<accession>J3LR87</accession>
<dbReference type="RefSeq" id="XP_015691090.1">
    <property type="nucleotide sequence ID" value="XM_015835604.2"/>
</dbReference>
<evidence type="ECO:0000313" key="6">
    <source>
        <dbReference type="Proteomes" id="UP000006038"/>
    </source>
</evidence>
<organism evidence="5">
    <name type="scientific">Oryza brachyantha</name>
    <name type="common">malo sina</name>
    <dbReference type="NCBI Taxonomy" id="4533"/>
    <lineage>
        <taxon>Eukaryota</taxon>
        <taxon>Viridiplantae</taxon>
        <taxon>Streptophyta</taxon>
        <taxon>Embryophyta</taxon>
        <taxon>Tracheophyta</taxon>
        <taxon>Spermatophyta</taxon>
        <taxon>Magnoliopsida</taxon>
        <taxon>Liliopsida</taxon>
        <taxon>Poales</taxon>
        <taxon>Poaceae</taxon>
        <taxon>BOP clade</taxon>
        <taxon>Oryzoideae</taxon>
        <taxon>Oryzeae</taxon>
        <taxon>Oryzinae</taxon>
        <taxon>Oryza</taxon>
    </lineage>
</organism>
<dbReference type="OrthoDB" id="60033at2759"/>
<dbReference type="InterPro" id="IPR006447">
    <property type="entry name" value="Myb_dom_plants"/>
</dbReference>
<reference evidence="5" key="1">
    <citation type="journal article" date="2013" name="Nat. Commun.">
        <title>Whole-genome sequencing of Oryza brachyantha reveals mechanisms underlying Oryza genome evolution.</title>
        <authorList>
            <person name="Chen J."/>
            <person name="Huang Q."/>
            <person name="Gao D."/>
            <person name="Wang J."/>
            <person name="Lang Y."/>
            <person name="Liu T."/>
            <person name="Li B."/>
            <person name="Bai Z."/>
            <person name="Luis Goicoechea J."/>
            <person name="Liang C."/>
            <person name="Chen C."/>
            <person name="Zhang W."/>
            <person name="Sun S."/>
            <person name="Liao Y."/>
            <person name="Zhang X."/>
            <person name="Yang L."/>
            <person name="Song C."/>
            <person name="Wang M."/>
            <person name="Shi J."/>
            <person name="Liu G."/>
            <person name="Liu J."/>
            <person name="Zhou H."/>
            <person name="Zhou W."/>
            <person name="Yu Q."/>
            <person name="An N."/>
            <person name="Chen Y."/>
            <person name="Cai Q."/>
            <person name="Wang B."/>
            <person name="Liu B."/>
            <person name="Min J."/>
            <person name="Huang Y."/>
            <person name="Wu H."/>
            <person name="Li Z."/>
            <person name="Zhang Y."/>
            <person name="Yin Y."/>
            <person name="Song W."/>
            <person name="Jiang J."/>
            <person name="Jackson S.A."/>
            <person name="Wing R.A."/>
            <person name="Wang J."/>
            <person name="Chen M."/>
        </authorList>
    </citation>
    <scope>NUCLEOTIDE SEQUENCE [LARGE SCALE GENOMIC DNA]</scope>
    <source>
        <strain evidence="5">cv. IRGC 101232</strain>
    </source>
</reference>
<keyword evidence="1" id="KW-0805">Transcription regulation</keyword>
<dbReference type="RefSeq" id="XP_015691091.1">
    <property type="nucleotide sequence ID" value="XM_015835605.1"/>
</dbReference>
<dbReference type="HOGENOM" id="CLU_1392127_0_0_1"/>
<dbReference type="KEGG" id="obr:107303954"/>
<dbReference type="InterPro" id="IPR046955">
    <property type="entry name" value="PHR1-like"/>
</dbReference>
<evidence type="ECO:0000256" key="4">
    <source>
        <dbReference type="ARBA" id="ARBA00023242"/>
    </source>
</evidence>
<keyword evidence="2" id="KW-0238">DNA-binding</keyword>
<evidence type="ECO:0000256" key="1">
    <source>
        <dbReference type="ARBA" id="ARBA00023015"/>
    </source>
</evidence>
<dbReference type="PANTHER" id="PTHR31499">
    <property type="entry name" value="MYB FAMILY TRANSCRIPTION FACTOR PHL11"/>
    <property type="match status" value="1"/>
</dbReference>
<dbReference type="EnsemblPlants" id="OB03G35630.1">
    <property type="protein sequence ID" value="OB03G35630.1"/>
    <property type="gene ID" value="OB03G35630"/>
</dbReference>
<reference evidence="5" key="2">
    <citation type="submission" date="2013-04" db="UniProtKB">
        <authorList>
            <consortium name="EnsemblPlants"/>
        </authorList>
    </citation>
    <scope>IDENTIFICATION</scope>
</reference>
<dbReference type="AlphaFoldDB" id="J3LR87"/>
<dbReference type="NCBIfam" id="TIGR01557">
    <property type="entry name" value="myb_SHAQKYF"/>
    <property type="match status" value="1"/>
</dbReference>
<evidence type="ECO:0000256" key="2">
    <source>
        <dbReference type="ARBA" id="ARBA00023125"/>
    </source>
</evidence>
<evidence type="ECO:0000313" key="5">
    <source>
        <dbReference type="EnsemblPlants" id="OB03G35630.1"/>
    </source>
</evidence>
<dbReference type="PANTHER" id="PTHR31499:SF78">
    <property type="entry name" value="HTH MYB-TYPE DOMAIN-CONTAINING PROTEIN"/>
    <property type="match status" value="1"/>
</dbReference>
<protein>
    <recommendedName>
        <fullName evidence="7">HTH myb-type domain-containing protein</fullName>
    </recommendedName>
</protein>
<keyword evidence="6" id="KW-1185">Reference proteome</keyword>
<dbReference type="InterPro" id="IPR009057">
    <property type="entry name" value="Homeodomain-like_sf"/>
</dbReference>